<sequence>IGERCNNNSHLYKEIIKDREALGSTLSLNVNDKINNYVIFEEVEGLIGSPPDDADKAVCVESPPSNELHT</sequence>
<accession>A0AAD8AMA7</accession>
<gene>
    <name evidence="2" type="ORF">L9F63_000104</name>
</gene>
<feature type="non-terminal residue" evidence="2">
    <location>
        <position position="70"/>
    </location>
</feature>
<proteinExistence type="predicted"/>
<feature type="non-terminal residue" evidence="2">
    <location>
        <position position="1"/>
    </location>
</feature>
<evidence type="ECO:0000313" key="3">
    <source>
        <dbReference type="Proteomes" id="UP001233999"/>
    </source>
</evidence>
<comment type="caution">
    <text evidence="2">The sequence shown here is derived from an EMBL/GenBank/DDBJ whole genome shotgun (WGS) entry which is preliminary data.</text>
</comment>
<dbReference type="EMBL" id="JASPKZ010000004">
    <property type="protein sequence ID" value="KAJ9601713.1"/>
    <property type="molecule type" value="Genomic_DNA"/>
</dbReference>
<evidence type="ECO:0000313" key="2">
    <source>
        <dbReference type="EMBL" id="KAJ9601713.1"/>
    </source>
</evidence>
<evidence type="ECO:0000256" key="1">
    <source>
        <dbReference type="SAM" id="MobiDB-lite"/>
    </source>
</evidence>
<protein>
    <submittedName>
        <fullName evidence="2">Uncharacterized protein</fullName>
    </submittedName>
</protein>
<dbReference type="AlphaFoldDB" id="A0AAD8AMA7"/>
<dbReference type="Proteomes" id="UP001233999">
    <property type="component" value="Unassembled WGS sequence"/>
</dbReference>
<reference evidence="2" key="1">
    <citation type="journal article" date="2023" name="IScience">
        <title>Live-bearing cockroach genome reveals convergent evolutionary mechanisms linked to viviparity in insects and beyond.</title>
        <authorList>
            <person name="Fouks B."/>
            <person name="Harrison M.C."/>
            <person name="Mikhailova A.A."/>
            <person name="Marchal E."/>
            <person name="English S."/>
            <person name="Carruthers M."/>
            <person name="Jennings E.C."/>
            <person name="Chiamaka E.L."/>
            <person name="Frigard R.A."/>
            <person name="Pippel M."/>
            <person name="Attardo G.M."/>
            <person name="Benoit J.B."/>
            <person name="Bornberg-Bauer E."/>
            <person name="Tobe S.S."/>
        </authorList>
    </citation>
    <scope>NUCLEOTIDE SEQUENCE</scope>
    <source>
        <strain evidence="2">Stay&amp;Tobe</strain>
    </source>
</reference>
<organism evidence="2 3">
    <name type="scientific">Diploptera punctata</name>
    <name type="common">Pacific beetle cockroach</name>
    <dbReference type="NCBI Taxonomy" id="6984"/>
    <lineage>
        <taxon>Eukaryota</taxon>
        <taxon>Metazoa</taxon>
        <taxon>Ecdysozoa</taxon>
        <taxon>Arthropoda</taxon>
        <taxon>Hexapoda</taxon>
        <taxon>Insecta</taxon>
        <taxon>Pterygota</taxon>
        <taxon>Neoptera</taxon>
        <taxon>Polyneoptera</taxon>
        <taxon>Dictyoptera</taxon>
        <taxon>Blattodea</taxon>
        <taxon>Blaberoidea</taxon>
        <taxon>Blaberidae</taxon>
        <taxon>Diplopterinae</taxon>
        <taxon>Diploptera</taxon>
    </lineage>
</organism>
<name>A0AAD8AMA7_DIPPU</name>
<feature type="region of interest" description="Disordered" evidence="1">
    <location>
        <begin position="51"/>
        <end position="70"/>
    </location>
</feature>
<reference evidence="2" key="2">
    <citation type="submission" date="2023-05" db="EMBL/GenBank/DDBJ databases">
        <authorList>
            <person name="Fouks B."/>
        </authorList>
    </citation>
    <scope>NUCLEOTIDE SEQUENCE</scope>
    <source>
        <strain evidence="2">Stay&amp;Tobe</strain>
        <tissue evidence="2">Testes</tissue>
    </source>
</reference>
<keyword evidence="3" id="KW-1185">Reference proteome</keyword>